<accession>A0A8D8LIS6</accession>
<reference evidence="1" key="1">
    <citation type="submission" date="2021-05" db="EMBL/GenBank/DDBJ databases">
        <authorList>
            <person name="Alioto T."/>
            <person name="Alioto T."/>
            <person name="Gomez Garrido J."/>
        </authorList>
    </citation>
    <scope>NUCLEOTIDE SEQUENCE</scope>
</reference>
<dbReference type="AlphaFoldDB" id="A0A8D8LIS6"/>
<organism evidence="1">
    <name type="scientific">Cacopsylla melanoneura</name>
    <dbReference type="NCBI Taxonomy" id="428564"/>
    <lineage>
        <taxon>Eukaryota</taxon>
        <taxon>Metazoa</taxon>
        <taxon>Ecdysozoa</taxon>
        <taxon>Arthropoda</taxon>
        <taxon>Hexapoda</taxon>
        <taxon>Insecta</taxon>
        <taxon>Pterygota</taxon>
        <taxon>Neoptera</taxon>
        <taxon>Paraneoptera</taxon>
        <taxon>Hemiptera</taxon>
        <taxon>Sternorrhyncha</taxon>
        <taxon>Psylloidea</taxon>
        <taxon>Psyllidae</taxon>
        <taxon>Psyllinae</taxon>
        <taxon>Cacopsylla</taxon>
    </lineage>
</organism>
<dbReference type="EMBL" id="HBUF01016414">
    <property type="protein sequence ID" value="CAG6609866.1"/>
    <property type="molecule type" value="Transcribed_RNA"/>
</dbReference>
<dbReference type="EMBL" id="HBUF01016415">
    <property type="protein sequence ID" value="CAG6609868.1"/>
    <property type="molecule type" value="Transcribed_RNA"/>
</dbReference>
<proteinExistence type="predicted"/>
<name>A0A8D8LIS6_9HEMI</name>
<protein>
    <submittedName>
        <fullName evidence="1">Uncharacterized protein</fullName>
    </submittedName>
</protein>
<sequence length="142" mass="16491">MNHFSSLISSNPWANLHLSKTVKVKKLNLPLRSNLVVNRHLFRTVKSRNVNLLLNLKEKQVHEAVMVPLAINNQSVLRHPLQQTKLPILIHLILSPKKYLPMMHLLNLVTKTPLMQILSKTLEKPKTNKLKYRSHMTPKLKH</sequence>
<evidence type="ECO:0000313" key="1">
    <source>
        <dbReference type="EMBL" id="CAG6609866.1"/>
    </source>
</evidence>
<dbReference type="EMBL" id="HBUF01202365">
    <property type="protein sequence ID" value="CAG6662342.1"/>
    <property type="molecule type" value="Transcribed_RNA"/>
</dbReference>
<dbReference type="EMBL" id="HBUF01202364">
    <property type="protein sequence ID" value="CAG6662340.1"/>
    <property type="molecule type" value="Transcribed_RNA"/>
</dbReference>